<dbReference type="Proteomes" id="UP000039865">
    <property type="component" value="Unassembled WGS sequence"/>
</dbReference>
<dbReference type="InParanoid" id="A0A078ASU7"/>
<feature type="region of interest" description="Disordered" evidence="1">
    <location>
        <begin position="1"/>
        <end position="27"/>
    </location>
</feature>
<evidence type="ECO:0000256" key="1">
    <source>
        <dbReference type="SAM" id="MobiDB-lite"/>
    </source>
</evidence>
<organism evidence="2 3">
    <name type="scientific">Stylonychia lemnae</name>
    <name type="common">Ciliate</name>
    <dbReference type="NCBI Taxonomy" id="5949"/>
    <lineage>
        <taxon>Eukaryota</taxon>
        <taxon>Sar</taxon>
        <taxon>Alveolata</taxon>
        <taxon>Ciliophora</taxon>
        <taxon>Intramacronucleata</taxon>
        <taxon>Spirotrichea</taxon>
        <taxon>Stichotrichia</taxon>
        <taxon>Sporadotrichida</taxon>
        <taxon>Oxytrichidae</taxon>
        <taxon>Stylonychinae</taxon>
        <taxon>Stylonychia</taxon>
    </lineage>
</organism>
<protein>
    <submittedName>
        <fullName evidence="2">Uncharacterized protein</fullName>
    </submittedName>
</protein>
<dbReference type="OMA" id="HEIKSTY"/>
<sequence length="193" mass="22065">MDQRSRSQAPGNRTQQSQGNAMESSQRRTIHDMDAFKEKKQTESAPFFRTARVQTCSHVMVKNGKAIAVAFPLEKTGWKNPNSYANTKRSVETESWAAQTYKQRDNYHAGMLKKPLEPYNPYSFRSRLPQPTVVMPYKNSSQIVIGDRSTDDKRLFKTTNHLMQIQPNLENAVTNGGILAAQTKWIHYNQGKQ</sequence>
<accession>A0A078ASU7</accession>
<name>A0A078ASU7_STYLE</name>
<reference evidence="2 3" key="1">
    <citation type="submission" date="2014-06" db="EMBL/GenBank/DDBJ databases">
        <authorList>
            <person name="Swart Estienne"/>
        </authorList>
    </citation>
    <scope>NUCLEOTIDE SEQUENCE [LARGE SCALE GENOMIC DNA]</scope>
    <source>
        <strain evidence="2 3">130c</strain>
    </source>
</reference>
<evidence type="ECO:0000313" key="2">
    <source>
        <dbReference type="EMBL" id="CDW85540.1"/>
    </source>
</evidence>
<gene>
    <name evidence="2" type="primary">Contig2983.g133</name>
    <name evidence="2" type="ORF">STYLEM_14619</name>
</gene>
<feature type="compositionally biased region" description="Polar residues" evidence="1">
    <location>
        <begin position="1"/>
        <end position="24"/>
    </location>
</feature>
<evidence type="ECO:0000313" key="3">
    <source>
        <dbReference type="Proteomes" id="UP000039865"/>
    </source>
</evidence>
<dbReference type="AlphaFoldDB" id="A0A078ASU7"/>
<keyword evidence="3" id="KW-1185">Reference proteome</keyword>
<dbReference type="OrthoDB" id="408293at2759"/>
<proteinExistence type="predicted"/>
<dbReference type="EMBL" id="CCKQ01013828">
    <property type="protein sequence ID" value="CDW85540.1"/>
    <property type="molecule type" value="Genomic_DNA"/>
</dbReference>